<evidence type="ECO:0008006" key="3">
    <source>
        <dbReference type="Google" id="ProtNLM"/>
    </source>
</evidence>
<evidence type="ECO:0000313" key="2">
    <source>
        <dbReference type="Proteomes" id="UP000295680"/>
    </source>
</evidence>
<dbReference type="OrthoDB" id="3288418at2"/>
<organism evidence="1 2">
    <name type="scientific">Actinocrispum wychmicini</name>
    <dbReference type="NCBI Taxonomy" id="1213861"/>
    <lineage>
        <taxon>Bacteria</taxon>
        <taxon>Bacillati</taxon>
        <taxon>Actinomycetota</taxon>
        <taxon>Actinomycetes</taxon>
        <taxon>Pseudonocardiales</taxon>
        <taxon>Pseudonocardiaceae</taxon>
        <taxon>Actinocrispum</taxon>
    </lineage>
</organism>
<gene>
    <name evidence="1" type="ORF">EV192_111158</name>
</gene>
<dbReference type="AlphaFoldDB" id="A0A4R2J4B1"/>
<proteinExistence type="predicted"/>
<evidence type="ECO:0000313" key="1">
    <source>
        <dbReference type="EMBL" id="TCO52964.1"/>
    </source>
</evidence>
<dbReference type="EMBL" id="SLWS01000011">
    <property type="protein sequence ID" value="TCO52964.1"/>
    <property type="molecule type" value="Genomic_DNA"/>
</dbReference>
<dbReference type="Proteomes" id="UP000295680">
    <property type="component" value="Unassembled WGS sequence"/>
</dbReference>
<sequence length="380" mass="42844">MTTNTRSRHPIYPVRRALEHCLSLRDVRPSRIFATLFPLWQAEISAKVHDGQPYDVLDKFIERAITEGGVDTLDGLAGFFGLDRPLVERVLRFLTNIGHVTTDGPAYALTPLGRQSLLEGTRYVWKESRQNLLFDGFTTAPLPREHHSGRISVLHEPELPVEATADRTRFQALIGDLANFRADAVQQLAGRTNRDKFNLRHELHDVTLVSVGPVYLPVYLIEVSMANGRTGCLAFSQVAGERDKFIESLVDDNPAILRTVAAEDAPDPAAVLGRWLERQGCRADALRRQPSGIWRATLPASEFGDDGERFRLHKLGSFEVSQRCFVQLWCDDETTRRRAARQRATQWLNTHDPTTQDDLVAHLRSLSRQLEVDPLTLGEL</sequence>
<accession>A0A4R2J4B1</accession>
<comment type="caution">
    <text evidence="1">The sequence shown here is derived from an EMBL/GenBank/DDBJ whole genome shotgun (WGS) entry which is preliminary data.</text>
</comment>
<dbReference type="SUPFAM" id="SSF46785">
    <property type="entry name" value="Winged helix' DNA-binding domain"/>
    <property type="match status" value="1"/>
</dbReference>
<keyword evidence="2" id="KW-1185">Reference proteome</keyword>
<reference evidence="1 2" key="1">
    <citation type="submission" date="2019-03" db="EMBL/GenBank/DDBJ databases">
        <title>Genomic Encyclopedia of Type Strains, Phase IV (KMG-IV): sequencing the most valuable type-strain genomes for metagenomic binning, comparative biology and taxonomic classification.</title>
        <authorList>
            <person name="Goeker M."/>
        </authorList>
    </citation>
    <scope>NUCLEOTIDE SEQUENCE [LARGE SCALE GENOMIC DNA]</scope>
    <source>
        <strain evidence="1 2">DSM 45934</strain>
    </source>
</reference>
<name>A0A4R2J4B1_9PSEU</name>
<protein>
    <recommendedName>
        <fullName evidence="3">Winged helix DNA-binding protein</fullName>
    </recommendedName>
</protein>
<dbReference type="InterPro" id="IPR036390">
    <property type="entry name" value="WH_DNA-bd_sf"/>
</dbReference>
<dbReference type="RefSeq" id="WP_132123936.1">
    <property type="nucleotide sequence ID" value="NZ_SLWS01000011.1"/>
</dbReference>
<dbReference type="InterPro" id="IPR036388">
    <property type="entry name" value="WH-like_DNA-bd_sf"/>
</dbReference>
<dbReference type="Gene3D" id="1.10.10.10">
    <property type="entry name" value="Winged helix-like DNA-binding domain superfamily/Winged helix DNA-binding domain"/>
    <property type="match status" value="1"/>
</dbReference>